<evidence type="ECO:0000313" key="1">
    <source>
        <dbReference type="EMBL" id="MBB4006041.1"/>
    </source>
</evidence>
<comment type="caution">
    <text evidence="2">The sequence shown here is derived from an EMBL/GenBank/DDBJ whole genome shotgun (WGS) entry which is preliminary data.</text>
</comment>
<protein>
    <submittedName>
        <fullName evidence="2">Uncharacterized protein</fullName>
    </submittedName>
</protein>
<dbReference type="EMBL" id="JACIED010000001">
    <property type="protein sequence ID" value="MBB4006041.1"/>
    <property type="molecule type" value="Genomic_DNA"/>
</dbReference>
<dbReference type="Proteomes" id="UP000185598">
    <property type="component" value="Unassembled WGS sequence"/>
</dbReference>
<reference evidence="1 4" key="2">
    <citation type="submission" date="2020-08" db="EMBL/GenBank/DDBJ databases">
        <title>Genomic Encyclopedia of Type Strains, Phase IV (KMG-IV): sequencing the most valuable type-strain genomes for metagenomic binning, comparative biology and taxonomic classification.</title>
        <authorList>
            <person name="Goeker M."/>
        </authorList>
    </citation>
    <scope>NUCLEOTIDE SEQUENCE [LARGE SCALE GENOMIC DNA]</scope>
    <source>
        <strain evidence="1 4">DSM 100021</strain>
    </source>
</reference>
<accession>A0A1Q9A3N4</accession>
<dbReference type="EMBL" id="MKIN01000022">
    <property type="protein sequence ID" value="OLP49057.1"/>
    <property type="molecule type" value="Genomic_DNA"/>
</dbReference>
<keyword evidence="3" id="KW-1185">Reference proteome</keyword>
<dbReference type="Proteomes" id="UP000544107">
    <property type="component" value="Unassembled WGS sequence"/>
</dbReference>
<sequence>MIKPKDIIGSSVKDLAIRADTLQITFSNHYKLTASLAAVSGEELKERYRDDIVLAVNDSGEGILIRFLRRWPLLIGVPEEPNAGPAIMTLRQGAQVLTWHFDRQDAGF</sequence>
<dbReference type="AlphaFoldDB" id="A0A1Q9A3N4"/>
<evidence type="ECO:0000313" key="3">
    <source>
        <dbReference type="Proteomes" id="UP000185598"/>
    </source>
</evidence>
<reference evidence="2 3" key="1">
    <citation type="submission" date="2016-09" db="EMBL/GenBank/DDBJ databases">
        <title>Rhizobium oryziradicis sp. nov., isolated from the root of rice.</title>
        <authorList>
            <person name="Zhao J."/>
            <person name="Zhang X."/>
        </authorList>
    </citation>
    <scope>NUCLEOTIDE SEQUENCE [LARGE SCALE GENOMIC DNA]</scope>
    <source>
        <strain evidence="2 3">14971</strain>
    </source>
</reference>
<evidence type="ECO:0000313" key="4">
    <source>
        <dbReference type="Proteomes" id="UP000544107"/>
    </source>
</evidence>
<dbReference type="OrthoDB" id="8410741at2"/>
<gene>
    <name evidence="2" type="ORF">BJF91_18290</name>
    <name evidence="1" type="ORF">GGQ71_000277</name>
</gene>
<evidence type="ECO:0000313" key="2">
    <source>
        <dbReference type="EMBL" id="OLP49057.1"/>
    </source>
</evidence>
<dbReference type="RefSeq" id="WP_075614848.1">
    <property type="nucleotide sequence ID" value="NZ_JACIED010000001.1"/>
</dbReference>
<name>A0A1Q9A3N4_9HYPH</name>
<proteinExistence type="predicted"/>
<organism evidence="2 3">
    <name type="scientific">Allorhizobium taibaishanense</name>
    <dbReference type="NCBI Taxonomy" id="887144"/>
    <lineage>
        <taxon>Bacteria</taxon>
        <taxon>Pseudomonadati</taxon>
        <taxon>Pseudomonadota</taxon>
        <taxon>Alphaproteobacteria</taxon>
        <taxon>Hyphomicrobiales</taxon>
        <taxon>Rhizobiaceae</taxon>
        <taxon>Rhizobium/Agrobacterium group</taxon>
        <taxon>Allorhizobium</taxon>
    </lineage>
</organism>